<dbReference type="AlphaFoldDB" id="A0A7M7HKY4"/>
<evidence type="ECO:0000256" key="2">
    <source>
        <dbReference type="PROSITE-ProRule" id="PRU00059"/>
    </source>
</evidence>
<comment type="caution">
    <text evidence="2">Lacks conserved residue(s) required for the propagation of feature annotation.</text>
</comment>
<dbReference type="InParanoid" id="A0A7M7HKY4"/>
<accession>A0A7M7HKY4</accession>
<dbReference type="InterPro" id="IPR035914">
    <property type="entry name" value="Sperma_CUB_dom_sf"/>
</dbReference>
<keyword evidence="7" id="KW-1185">Reference proteome</keyword>
<keyword evidence="1" id="KW-1015">Disulfide bond</keyword>
<evidence type="ECO:0000313" key="6">
    <source>
        <dbReference type="EnsemblMetazoa" id="XP_011677591"/>
    </source>
</evidence>
<feature type="domain" description="WSC" evidence="5">
    <location>
        <begin position="144"/>
        <end position="235"/>
    </location>
</feature>
<dbReference type="RefSeq" id="XP_011677591.2">
    <property type="nucleotide sequence ID" value="XM_011679289.2"/>
</dbReference>
<dbReference type="Proteomes" id="UP000007110">
    <property type="component" value="Unassembled WGS sequence"/>
</dbReference>
<evidence type="ECO:0000259" key="5">
    <source>
        <dbReference type="PROSITE" id="PS51212"/>
    </source>
</evidence>
<organism evidence="6 7">
    <name type="scientific">Strongylocentrotus purpuratus</name>
    <name type="common">Purple sea urchin</name>
    <dbReference type="NCBI Taxonomy" id="7668"/>
    <lineage>
        <taxon>Eukaryota</taxon>
        <taxon>Metazoa</taxon>
        <taxon>Echinodermata</taxon>
        <taxon>Eleutherozoa</taxon>
        <taxon>Echinozoa</taxon>
        <taxon>Echinoidea</taxon>
        <taxon>Euechinoidea</taxon>
        <taxon>Echinacea</taxon>
        <taxon>Camarodonta</taxon>
        <taxon>Echinidea</taxon>
        <taxon>Strongylocentrotidae</taxon>
        <taxon>Strongylocentrotus</taxon>
    </lineage>
</organism>
<proteinExistence type="predicted"/>
<name>A0A7M7HKY4_STRPU</name>
<dbReference type="GeneID" id="105444701"/>
<dbReference type="KEGG" id="spu:105444701"/>
<evidence type="ECO:0000259" key="4">
    <source>
        <dbReference type="PROSITE" id="PS01180"/>
    </source>
</evidence>
<dbReference type="EnsemblMetazoa" id="XM_011679289">
    <property type="protein sequence ID" value="XP_011677591"/>
    <property type="gene ID" value="LOC105444701"/>
</dbReference>
<feature type="signal peptide" evidence="3">
    <location>
        <begin position="1"/>
        <end position="31"/>
    </location>
</feature>
<dbReference type="InterPro" id="IPR000859">
    <property type="entry name" value="CUB_dom"/>
</dbReference>
<dbReference type="OMA" id="QPHYITS"/>
<keyword evidence="3" id="KW-0732">Signal</keyword>
<evidence type="ECO:0000313" key="7">
    <source>
        <dbReference type="Proteomes" id="UP000007110"/>
    </source>
</evidence>
<dbReference type="OrthoDB" id="4781at2759"/>
<protein>
    <submittedName>
        <fullName evidence="6">Uncharacterized protein</fullName>
    </submittedName>
</protein>
<evidence type="ECO:0000256" key="3">
    <source>
        <dbReference type="SAM" id="SignalP"/>
    </source>
</evidence>
<reference evidence="7" key="1">
    <citation type="submission" date="2015-02" db="EMBL/GenBank/DDBJ databases">
        <title>Genome sequencing for Strongylocentrotus purpuratus.</title>
        <authorList>
            <person name="Murali S."/>
            <person name="Liu Y."/>
            <person name="Vee V."/>
            <person name="English A."/>
            <person name="Wang M."/>
            <person name="Skinner E."/>
            <person name="Han Y."/>
            <person name="Muzny D.M."/>
            <person name="Worley K.C."/>
            <person name="Gibbs R.A."/>
        </authorList>
    </citation>
    <scope>NUCLEOTIDE SEQUENCE</scope>
</reference>
<dbReference type="SUPFAM" id="SSF49854">
    <property type="entry name" value="Spermadhesin, CUB domain"/>
    <property type="match status" value="1"/>
</dbReference>
<dbReference type="Gene3D" id="2.60.120.290">
    <property type="entry name" value="Spermadhesin, CUB domain"/>
    <property type="match status" value="1"/>
</dbReference>
<dbReference type="PROSITE" id="PS51212">
    <property type="entry name" value="WSC"/>
    <property type="match status" value="1"/>
</dbReference>
<dbReference type="InterPro" id="IPR002889">
    <property type="entry name" value="WSC_carb-bd"/>
</dbReference>
<evidence type="ECO:0000256" key="1">
    <source>
        <dbReference type="ARBA" id="ARBA00023157"/>
    </source>
</evidence>
<feature type="chain" id="PRO_5029567732" evidence="3">
    <location>
        <begin position="32"/>
        <end position="405"/>
    </location>
</feature>
<reference evidence="6" key="2">
    <citation type="submission" date="2021-01" db="UniProtKB">
        <authorList>
            <consortium name="EnsemblMetazoa"/>
        </authorList>
    </citation>
    <scope>IDENTIFICATION</scope>
</reference>
<feature type="domain" description="CUB" evidence="4">
    <location>
        <begin position="223"/>
        <end position="356"/>
    </location>
</feature>
<sequence length="405" mass="43519">MGLRTDIGVNNSGYTMRLLYICLLLVASSSAEFEEISDVTFDGEPGIWNGAPTVDLENYTHVQICANHTSWNATMTDTYWNTDMADTICQYFGFTGSMIIEVMDFAAPGFAMCKKEQNNTDSRLQLSCKFLEVCVGVPIISCLLPGYEGCYTQTATDPFFTNGSLADLGDQQVNIQTCAEACSDSPYLGLTNGSNCICGSGLGNRSLVGDCDLGCQGDDLQQCGGEEATSVYSASVIGQCESERVEIIPDQPHYITSPNFPDIYEANVSCSWILDINVPLFHDLEIITTFDFEDDNIQHLDISSESDLVELTPAGTSGTTVLSRTPYSTLQDTITVSLTPSSGGNSTAFVMKFTLMSNTMYTPANDYTTAPPPESTTSKAGQNVNLGKLAMSAGLGVILAAILLV</sequence>
<dbReference type="PROSITE" id="PS01180">
    <property type="entry name" value="CUB"/>
    <property type="match status" value="1"/>
</dbReference>
<dbReference type="Pfam" id="PF01822">
    <property type="entry name" value="WSC"/>
    <property type="match status" value="1"/>
</dbReference>